<reference evidence="11 12" key="1">
    <citation type="submission" date="2012-08" db="EMBL/GenBank/DDBJ databases">
        <title>Whole genome shotgun sequence of Kineosphaera limosa NBRC 100340.</title>
        <authorList>
            <person name="Yoshida I."/>
            <person name="Isaki S."/>
            <person name="Hosoyama A."/>
            <person name="Tsuchikane K."/>
            <person name="Katsumata H."/>
            <person name="Ando Y."/>
            <person name="Ohji S."/>
            <person name="Hamada M."/>
            <person name="Tamura T."/>
            <person name="Yamazoe A."/>
            <person name="Yamazaki S."/>
            <person name="Fujita N."/>
        </authorList>
    </citation>
    <scope>NUCLEOTIDE SEQUENCE [LARGE SCALE GENOMIC DNA]</scope>
    <source>
        <strain evidence="11 12">NBRC 100340</strain>
    </source>
</reference>
<evidence type="ECO:0000256" key="7">
    <source>
        <dbReference type="PIRSR" id="PIRSR000193-1"/>
    </source>
</evidence>
<dbReference type="eggNOG" id="COG0345">
    <property type="taxonomic scope" value="Bacteria"/>
</dbReference>
<dbReference type="SUPFAM" id="SSF48179">
    <property type="entry name" value="6-phosphogluconate dehydrogenase C-terminal domain-like"/>
    <property type="match status" value="1"/>
</dbReference>
<dbReference type="Pfam" id="PF14748">
    <property type="entry name" value="P5CR_dimer"/>
    <property type="match status" value="1"/>
</dbReference>
<dbReference type="GO" id="GO:0004735">
    <property type="term" value="F:pyrroline-5-carboxylate reductase activity"/>
    <property type="evidence" value="ECO:0007669"/>
    <property type="project" value="UniProtKB-UniRule"/>
</dbReference>
<proteinExistence type="inferred from homology"/>
<dbReference type="Pfam" id="PF03807">
    <property type="entry name" value="F420_oxidored"/>
    <property type="match status" value="1"/>
</dbReference>
<gene>
    <name evidence="5 11" type="primary">proC</name>
    <name evidence="11" type="ORF">KILIM_039_00570</name>
</gene>
<dbReference type="Gene3D" id="3.40.50.720">
    <property type="entry name" value="NAD(P)-binding Rossmann-like Domain"/>
    <property type="match status" value="1"/>
</dbReference>
<dbReference type="OrthoDB" id="9805754at2"/>
<accession>K6WWK1</accession>
<evidence type="ECO:0000313" key="12">
    <source>
        <dbReference type="Proteomes" id="UP000008366"/>
    </source>
</evidence>
<dbReference type="GO" id="GO:0055129">
    <property type="term" value="P:L-proline biosynthetic process"/>
    <property type="evidence" value="ECO:0007669"/>
    <property type="project" value="UniProtKB-UniRule"/>
</dbReference>
<dbReference type="UniPathway" id="UPA00098">
    <property type="reaction ID" value="UER00361"/>
</dbReference>
<name>K6WWK1_9MICO</name>
<feature type="domain" description="Pyrroline-5-carboxylate reductase catalytic N-terminal" evidence="9">
    <location>
        <begin position="14"/>
        <end position="97"/>
    </location>
</feature>
<dbReference type="HAMAP" id="MF_01925">
    <property type="entry name" value="P5C_reductase"/>
    <property type="match status" value="1"/>
</dbReference>
<feature type="binding site" evidence="7">
    <location>
        <position position="65"/>
    </location>
    <ligand>
        <name>NADPH</name>
        <dbReference type="ChEBI" id="CHEBI:57783"/>
    </ligand>
</feature>
<dbReference type="InterPro" id="IPR000304">
    <property type="entry name" value="Pyrroline-COOH_reductase"/>
</dbReference>
<comment type="function">
    <text evidence="4 5">Catalyzes the reduction of 1-pyrroline-5-carboxylate (PCA) to L-proline.</text>
</comment>
<feature type="domain" description="Pyrroline-5-carboxylate reductase dimerisation" evidence="10">
    <location>
        <begin position="179"/>
        <end position="283"/>
    </location>
</feature>
<keyword evidence="5 8" id="KW-0028">Amino-acid biosynthesis</keyword>
<feature type="binding site" evidence="7">
    <location>
        <position position="45"/>
    </location>
    <ligand>
        <name>NADP(+)</name>
        <dbReference type="ChEBI" id="CHEBI:58349"/>
    </ligand>
</feature>
<dbReference type="PROSITE" id="PS00521">
    <property type="entry name" value="P5CR"/>
    <property type="match status" value="1"/>
</dbReference>
<evidence type="ECO:0000256" key="1">
    <source>
        <dbReference type="ARBA" id="ARBA00005525"/>
    </source>
</evidence>
<dbReference type="EC" id="1.5.1.2" evidence="5 6"/>
<dbReference type="PANTHER" id="PTHR11645">
    <property type="entry name" value="PYRROLINE-5-CARBOXYLATE REDUCTASE"/>
    <property type="match status" value="1"/>
</dbReference>
<sequence length="285" mass="28637">MNSDETTGHLRGPLALLGAGAMGSAILEAVLAGGQIAAADVRITTLDPAAADRWRERGVHVADDNAAAVAGARLVIVAVKPADVPTVLDSICAALPTDAAAESAQERCLVVSIAAGVRLATLAQHLPPGTPAVRVMPNTPALIGEGMSALSPGEHAGERDVAVATALLAACGQVVVVPEKQQDAVTAISGSGPAYVFAVAEALIDAGVLLGLPRPTAAQLATQTLAGAALMLRESGQHPSLLREQVTSPGGTTAAGLREFDRHALKSTIIAAAEAAHERSRQLGG</sequence>
<evidence type="ECO:0000256" key="4">
    <source>
        <dbReference type="ARBA" id="ARBA00058118"/>
    </source>
</evidence>
<evidence type="ECO:0000256" key="6">
    <source>
        <dbReference type="NCBIfam" id="TIGR00112"/>
    </source>
</evidence>
<keyword evidence="5" id="KW-0963">Cytoplasm</keyword>
<organism evidence="11 12">
    <name type="scientific">Kineosphaera limosa NBRC 100340</name>
    <dbReference type="NCBI Taxonomy" id="1184609"/>
    <lineage>
        <taxon>Bacteria</taxon>
        <taxon>Bacillati</taxon>
        <taxon>Actinomycetota</taxon>
        <taxon>Actinomycetes</taxon>
        <taxon>Micrococcales</taxon>
        <taxon>Dermatophilaceae</taxon>
        <taxon>Kineosphaera</taxon>
    </lineage>
</organism>
<feature type="binding site" evidence="7">
    <location>
        <begin position="78"/>
        <end position="81"/>
    </location>
    <ligand>
        <name>NADP(+)</name>
        <dbReference type="ChEBI" id="CHEBI:58349"/>
    </ligand>
</feature>
<dbReference type="AlphaFoldDB" id="K6WWK1"/>
<evidence type="ECO:0000256" key="2">
    <source>
        <dbReference type="ARBA" id="ARBA00022857"/>
    </source>
</evidence>
<dbReference type="NCBIfam" id="TIGR00112">
    <property type="entry name" value="proC"/>
    <property type="match status" value="1"/>
</dbReference>
<keyword evidence="12" id="KW-1185">Reference proteome</keyword>
<comment type="caution">
    <text evidence="11">The sequence shown here is derived from an EMBL/GenBank/DDBJ whole genome shotgun (WGS) entry which is preliminary data.</text>
</comment>
<comment type="similarity">
    <text evidence="1 5 8">Belongs to the pyrroline-5-carboxylate reductase family.</text>
</comment>
<dbReference type="GO" id="GO:0005737">
    <property type="term" value="C:cytoplasm"/>
    <property type="evidence" value="ECO:0007669"/>
    <property type="project" value="UniProtKB-SubCell"/>
</dbReference>
<comment type="catalytic activity">
    <reaction evidence="5 8">
        <text>L-proline + NADP(+) = (S)-1-pyrroline-5-carboxylate + NADPH + 2 H(+)</text>
        <dbReference type="Rhea" id="RHEA:14109"/>
        <dbReference type="ChEBI" id="CHEBI:15378"/>
        <dbReference type="ChEBI" id="CHEBI:17388"/>
        <dbReference type="ChEBI" id="CHEBI:57783"/>
        <dbReference type="ChEBI" id="CHEBI:58349"/>
        <dbReference type="ChEBI" id="CHEBI:60039"/>
        <dbReference type="EC" id="1.5.1.2"/>
    </reaction>
</comment>
<evidence type="ECO:0000259" key="9">
    <source>
        <dbReference type="Pfam" id="PF03807"/>
    </source>
</evidence>
<dbReference type="Gene3D" id="1.10.3730.10">
    <property type="entry name" value="ProC C-terminal domain-like"/>
    <property type="match status" value="1"/>
</dbReference>
<dbReference type="InterPro" id="IPR028939">
    <property type="entry name" value="P5C_Rdtase_cat_N"/>
</dbReference>
<dbReference type="InterPro" id="IPR029036">
    <property type="entry name" value="P5CR_dimer"/>
</dbReference>
<dbReference type="PANTHER" id="PTHR11645:SF0">
    <property type="entry name" value="PYRROLINE-5-CARBOXYLATE REDUCTASE 3"/>
    <property type="match status" value="1"/>
</dbReference>
<evidence type="ECO:0000256" key="3">
    <source>
        <dbReference type="ARBA" id="ARBA00023002"/>
    </source>
</evidence>
<comment type="pathway">
    <text evidence="5 8">Amino-acid biosynthesis; L-proline biosynthesis; L-proline from L-glutamate 5-semialdehyde: step 1/1.</text>
</comment>
<dbReference type="InterPro" id="IPR008927">
    <property type="entry name" value="6-PGluconate_DH-like_C_sf"/>
</dbReference>
<dbReference type="EMBL" id="BAHD01000039">
    <property type="protein sequence ID" value="GAB96482.1"/>
    <property type="molecule type" value="Genomic_DNA"/>
</dbReference>
<dbReference type="Proteomes" id="UP000008366">
    <property type="component" value="Unassembled WGS sequence"/>
</dbReference>
<dbReference type="RefSeq" id="WP_006593014.1">
    <property type="nucleotide sequence ID" value="NZ_BAHD01000039.1"/>
</dbReference>
<dbReference type="InterPro" id="IPR036291">
    <property type="entry name" value="NAD(P)-bd_dom_sf"/>
</dbReference>
<feature type="binding site" evidence="7">
    <location>
        <begin position="17"/>
        <end position="22"/>
    </location>
    <ligand>
        <name>NADP(+)</name>
        <dbReference type="ChEBI" id="CHEBI:58349"/>
    </ligand>
</feature>
<dbReference type="PIRSF" id="PIRSF000193">
    <property type="entry name" value="Pyrrol-5-carb_rd"/>
    <property type="match status" value="1"/>
</dbReference>
<comment type="catalytic activity">
    <reaction evidence="5">
        <text>L-proline + NAD(+) = (S)-1-pyrroline-5-carboxylate + NADH + 2 H(+)</text>
        <dbReference type="Rhea" id="RHEA:14105"/>
        <dbReference type="ChEBI" id="CHEBI:15378"/>
        <dbReference type="ChEBI" id="CHEBI:17388"/>
        <dbReference type="ChEBI" id="CHEBI:57540"/>
        <dbReference type="ChEBI" id="CHEBI:57945"/>
        <dbReference type="ChEBI" id="CHEBI:60039"/>
        <dbReference type="EC" id="1.5.1.2"/>
    </reaction>
</comment>
<evidence type="ECO:0000256" key="5">
    <source>
        <dbReference type="HAMAP-Rule" id="MF_01925"/>
    </source>
</evidence>
<evidence type="ECO:0000256" key="8">
    <source>
        <dbReference type="RuleBase" id="RU003903"/>
    </source>
</evidence>
<dbReference type="STRING" id="1184609.KILIM_039_00570"/>
<dbReference type="FunFam" id="1.10.3730.10:FF:000001">
    <property type="entry name" value="Pyrroline-5-carboxylate reductase"/>
    <property type="match status" value="1"/>
</dbReference>
<keyword evidence="2 5" id="KW-0521">NADP</keyword>
<keyword evidence="3 5" id="KW-0560">Oxidoreductase</keyword>
<evidence type="ECO:0000259" key="10">
    <source>
        <dbReference type="Pfam" id="PF14748"/>
    </source>
</evidence>
<dbReference type="InterPro" id="IPR053790">
    <property type="entry name" value="P5CR-like_CS"/>
</dbReference>
<evidence type="ECO:0000313" key="11">
    <source>
        <dbReference type="EMBL" id="GAB96482.1"/>
    </source>
</evidence>
<comment type="subcellular location">
    <subcellularLocation>
        <location evidence="5">Cytoplasm</location>
    </subcellularLocation>
</comment>
<protein>
    <recommendedName>
        <fullName evidence="5 6">Pyrroline-5-carboxylate reductase</fullName>
        <shortName evidence="5">P5C reductase</shortName>
        <shortName evidence="5">P5CR</shortName>
        <ecNumber evidence="5 6">1.5.1.2</ecNumber>
    </recommendedName>
    <alternativeName>
        <fullName evidence="5">PCA reductase</fullName>
    </alternativeName>
</protein>
<keyword evidence="5 8" id="KW-0641">Proline biosynthesis</keyword>
<dbReference type="SUPFAM" id="SSF51735">
    <property type="entry name" value="NAD(P)-binding Rossmann-fold domains"/>
    <property type="match status" value="1"/>
</dbReference>